<reference evidence="3 4" key="1">
    <citation type="submission" date="2006-01" db="EMBL/GenBank/DDBJ databases">
        <title>Complete sequence of Rhodopseudomonas palustris HaA2.</title>
        <authorList>
            <consortium name="US DOE Joint Genome Institute"/>
            <person name="Copeland A."/>
            <person name="Lucas S."/>
            <person name="Lapidus A."/>
            <person name="Barry K."/>
            <person name="Detter J.C."/>
            <person name="Glavina T."/>
            <person name="Hammon N."/>
            <person name="Israni S."/>
            <person name="Pitluck S."/>
            <person name="Chain P."/>
            <person name="Malfatti S."/>
            <person name="Shin M."/>
            <person name="Vergez L."/>
            <person name="Schmutz J."/>
            <person name="Larimer F."/>
            <person name="Land M."/>
            <person name="Hauser L."/>
            <person name="Pelletier D.A."/>
            <person name="Kyrpides N."/>
            <person name="Anderson I."/>
            <person name="Oda Y."/>
            <person name="Harwood C.S."/>
            <person name="Richardson P."/>
        </authorList>
    </citation>
    <scope>NUCLEOTIDE SEQUENCE [LARGE SCALE GENOMIC DNA]</scope>
    <source>
        <strain evidence="3 4">HaA2</strain>
    </source>
</reference>
<dbReference type="Proteomes" id="UP000008809">
    <property type="component" value="Chromosome"/>
</dbReference>
<dbReference type="STRING" id="316058.RPB_0346"/>
<gene>
    <name evidence="3" type="ordered locus">RPB_0346</name>
</gene>
<evidence type="ECO:0000256" key="2">
    <source>
        <dbReference type="SAM" id="SignalP"/>
    </source>
</evidence>
<dbReference type="AlphaFoldDB" id="Q2J3A3"/>
<keyword evidence="2" id="KW-0732">Signal</keyword>
<proteinExistence type="predicted"/>
<sequence>MRCWIAATIVAAVLGAMPEVVMPAVAAQPSTVSAPRAAQAGEARAMAATEFSARHRGRAHAHRQARRFAHRHPRRGAHQRYVAPRYDGRPSYYRPYDMAPFFPFGFGGYGLQPSW</sequence>
<dbReference type="eggNOG" id="ENOG5030N94">
    <property type="taxonomic scope" value="Bacteria"/>
</dbReference>
<organism evidence="3 4">
    <name type="scientific">Rhodopseudomonas palustris (strain HaA2)</name>
    <dbReference type="NCBI Taxonomy" id="316058"/>
    <lineage>
        <taxon>Bacteria</taxon>
        <taxon>Pseudomonadati</taxon>
        <taxon>Pseudomonadota</taxon>
        <taxon>Alphaproteobacteria</taxon>
        <taxon>Hyphomicrobiales</taxon>
        <taxon>Nitrobacteraceae</taxon>
        <taxon>Rhodopseudomonas</taxon>
    </lineage>
</organism>
<dbReference type="HOGENOM" id="CLU_176304_0_0_5"/>
<evidence type="ECO:0000256" key="1">
    <source>
        <dbReference type="SAM" id="MobiDB-lite"/>
    </source>
</evidence>
<evidence type="ECO:0000313" key="3">
    <source>
        <dbReference type="EMBL" id="ABD05057.1"/>
    </source>
</evidence>
<accession>Q2J3A3</accession>
<feature type="signal peptide" evidence="2">
    <location>
        <begin position="1"/>
        <end position="26"/>
    </location>
</feature>
<keyword evidence="4" id="KW-1185">Reference proteome</keyword>
<feature type="chain" id="PRO_5004210750" evidence="2">
    <location>
        <begin position="27"/>
        <end position="115"/>
    </location>
</feature>
<evidence type="ECO:0000313" key="4">
    <source>
        <dbReference type="Proteomes" id="UP000008809"/>
    </source>
</evidence>
<feature type="region of interest" description="Disordered" evidence="1">
    <location>
        <begin position="54"/>
        <end position="81"/>
    </location>
</feature>
<dbReference type="EMBL" id="CP000250">
    <property type="protein sequence ID" value="ABD05057.1"/>
    <property type="molecule type" value="Genomic_DNA"/>
</dbReference>
<name>Q2J3A3_RHOP2</name>
<dbReference type="RefSeq" id="WP_011439247.1">
    <property type="nucleotide sequence ID" value="NC_007778.1"/>
</dbReference>
<protein>
    <submittedName>
        <fullName evidence="3">Uncharacterized protein</fullName>
    </submittedName>
</protein>
<feature type="compositionally biased region" description="Basic residues" evidence="1">
    <location>
        <begin position="54"/>
        <end position="78"/>
    </location>
</feature>
<dbReference type="KEGG" id="rpb:RPB_0346"/>